<dbReference type="SUPFAM" id="SSF46689">
    <property type="entry name" value="Homeodomain-like"/>
    <property type="match status" value="1"/>
</dbReference>
<dbReference type="PRINTS" id="PR00455">
    <property type="entry name" value="HTHTETR"/>
</dbReference>
<feature type="DNA-binding region" description="H-T-H motif" evidence="4">
    <location>
        <begin position="33"/>
        <end position="52"/>
    </location>
</feature>
<dbReference type="Gene3D" id="1.10.357.10">
    <property type="entry name" value="Tetracycline Repressor, domain 2"/>
    <property type="match status" value="1"/>
</dbReference>
<dbReference type="Proteomes" id="UP001208017">
    <property type="component" value="Unassembled WGS sequence"/>
</dbReference>
<dbReference type="InterPro" id="IPR036271">
    <property type="entry name" value="Tet_transcr_reg_TetR-rel_C_sf"/>
</dbReference>
<keyword evidence="2 4" id="KW-0238">DNA-binding</keyword>
<dbReference type="EMBL" id="JAPMLT010000017">
    <property type="protein sequence ID" value="MCX7572256.1"/>
    <property type="molecule type" value="Genomic_DNA"/>
</dbReference>
<evidence type="ECO:0000259" key="5">
    <source>
        <dbReference type="PROSITE" id="PS50977"/>
    </source>
</evidence>
<evidence type="ECO:0000313" key="7">
    <source>
        <dbReference type="Proteomes" id="UP001208017"/>
    </source>
</evidence>
<reference evidence="6 7" key="1">
    <citation type="submission" date="2022-11" db="EMBL/GenBank/DDBJ databases">
        <title>Study of microbial diversity in lake waters.</title>
        <authorList>
            <person name="Zhang J."/>
        </authorList>
    </citation>
    <scope>NUCLEOTIDE SEQUENCE [LARGE SCALE GENOMIC DNA]</scope>
    <source>
        <strain evidence="6 7">DT12</strain>
    </source>
</reference>
<dbReference type="PANTHER" id="PTHR30055:SF234">
    <property type="entry name" value="HTH-TYPE TRANSCRIPTIONAL REGULATOR BETI"/>
    <property type="match status" value="1"/>
</dbReference>
<sequence>MTTRRERKKRETRSKIFHTAMKLFQERGFDTTTIDMIAEMADVARGTVFLHFPSKEAILAHWGHDRIEDIGERRDEWDLEDLSCEQKIMIIFRMSLEKNREYFDLAKVWVKYTLLSQHAIVHDHTLRSLFADILEAGQDHGQLHASIDPIIAGSMLENIYLHAVYDWVLAEGNWPVEEILQTKIHYLFNGLNHNR</sequence>
<evidence type="ECO:0000256" key="3">
    <source>
        <dbReference type="ARBA" id="ARBA00023163"/>
    </source>
</evidence>
<accession>A0ABT3X9B9</accession>
<feature type="domain" description="HTH tetR-type" evidence="5">
    <location>
        <begin position="10"/>
        <end position="70"/>
    </location>
</feature>
<dbReference type="InterPro" id="IPR009057">
    <property type="entry name" value="Homeodomain-like_sf"/>
</dbReference>
<comment type="caution">
    <text evidence="6">The sequence shown here is derived from an EMBL/GenBank/DDBJ whole genome shotgun (WGS) entry which is preliminary data.</text>
</comment>
<dbReference type="Pfam" id="PF00440">
    <property type="entry name" value="TetR_N"/>
    <property type="match status" value="1"/>
</dbReference>
<dbReference type="InterPro" id="IPR001647">
    <property type="entry name" value="HTH_TetR"/>
</dbReference>
<evidence type="ECO:0000256" key="4">
    <source>
        <dbReference type="PROSITE-ProRule" id="PRU00335"/>
    </source>
</evidence>
<evidence type="ECO:0000256" key="2">
    <source>
        <dbReference type="ARBA" id="ARBA00023125"/>
    </source>
</evidence>
<dbReference type="InterPro" id="IPR050109">
    <property type="entry name" value="HTH-type_TetR-like_transc_reg"/>
</dbReference>
<dbReference type="PANTHER" id="PTHR30055">
    <property type="entry name" value="HTH-TYPE TRANSCRIPTIONAL REGULATOR RUTR"/>
    <property type="match status" value="1"/>
</dbReference>
<protein>
    <submittedName>
        <fullName evidence="6">Helix-turn-helix domain containing protein</fullName>
    </submittedName>
</protein>
<keyword evidence="7" id="KW-1185">Reference proteome</keyword>
<dbReference type="RefSeq" id="WP_267153506.1">
    <property type="nucleotide sequence ID" value="NZ_JAPMLT010000017.1"/>
</dbReference>
<dbReference type="SUPFAM" id="SSF48498">
    <property type="entry name" value="Tetracyclin repressor-like, C-terminal domain"/>
    <property type="match status" value="1"/>
</dbReference>
<name>A0ABT3X9B9_9BACL</name>
<keyword evidence="3" id="KW-0804">Transcription</keyword>
<keyword evidence="1" id="KW-0805">Transcription regulation</keyword>
<dbReference type="InterPro" id="IPR023772">
    <property type="entry name" value="DNA-bd_HTH_TetR-type_CS"/>
</dbReference>
<organism evidence="6 7">
    <name type="scientific">Tumebacillus lacus</name>
    <dbReference type="NCBI Taxonomy" id="2995335"/>
    <lineage>
        <taxon>Bacteria</taxon>
        <taxon>Bacillati</taxon>
        <taxon>Bacillota</taxon>
        <taxon>Bacilli</taxon>
        <taxon>Bacillales</taxon>
        <taxon>Alicyclobacillaceae</taxon>
        <taxon>Tumebacillus</taxon>
    </lineage>
</organism>
<proteinExistence type="predicted"/>
<evidence type="ECO:0000313" key="6">
    <source>
        <dbReference type="EMBL" id="MCX7572256.1"/>
    </source>
</evidence>
<dbReference type="PROSITE" id="PS50977">
    <property type="entry name" value="HTH_TETR_2"/>
    <property type="match status" value="1"/>
</dbReference>
<dbReference type="PROSITE" id="PS01081">
    <property type="entry name" value="HTH_TETR_1"/>
    <property type="match status" value="1"/>
</dbReference>
<evidence type="ECO:0000256" key="1">
    <source>
        <dbReference type="ARBA" id="ARBA00023015"/>
    </source>
</evidence>
<gene>
    <name evidence="6" type="ORF">OS242_20310</name>
</gene>